<protein>
    <submittedName>
        <fullName evidence="1">Uncharacterized protein</fullName>
    </submittedName>
</protein>
<accession>T0RZ98</accession>
<name>T0RZ98_SAPDV</name>
<dbReference type="Proteomes" id="UP000030762">
    <property type="component" value="Unassembled WGS sequence"/>
</dbReference>
<dbReference type="RefSeq" id="XP_008610999.1">
    <property type="nucleotide sequence ID" value="XM_008612777.1"/>
</dbReference>
<sequence length="88" mass="9485">MTKQAAINDLFSLIPAANDLLTLVTTLGTTRPTSMTARTSTRPSNATFHAMYQALLTKLVTSTAMRARLPKVLFRAAPSGQSFTLQDA</sequence>
<proteinExistence type="predicted"/>
<keyword evidence="2" id="KW-1185">Reference proteome</keyword>
<gene>
    <name evidence="1" type="ORF">SDRG_06963</name>
</gene>
<dbReference type="InParanoid" id="T0RZ98"/>
<evidence type="ECO:0000313" key="2">
    <source>
        <dbReference type="Proteomes" id="UP000030762"/>
    </source>
</evidence>
<dbReference type="VEuPathDB" id="FungiDB:SDRG_06963"/>
<reference evidence="1 2" key="1">
    <citation type="submission" date="2012-04" db="EMBL/GenBank/DDBJ databases">
        <title>The Genome Sequence of Saprolegnia declina VS20.</title>
        <authorList>
            <consortium name="The Broad Institute Genome Sequencing Platform"/>
            <person name="Russ C."/>
            <person name="Nusbaum C."/>
            <person name="Tyler B."/>
            <person name="van West P."/>
            <person name="Dieguez-Uribeondo J."/>
            <person name="de Bruijn I."/>
            <person name="Tripathy S."/>
            <person name="Jiang R."/>
            <person name="Young S.K."/>
            <person name="Zeng Q."/>
            <person name="Gargeya S."/>
            <person name="Fitzgerald M."/>
            <person name="Haas B."/>
            <person name="Abouelleil A."/>
            <person name="Alvarado L."/>
            <person name="Arachchi H.M."/>
            <person name="Berlin A."/>
            <person name="Chapman S.B."/>
            <person name="Goldberg J."/>
            <person name="Griggs A."/>
            <person name="Gujja S."/>
            <person name="Hansen M."/>
            <person name="Howarth C."/>
            <person name="Imamovic A."/>
            <person name="Larimer J."/>
            <person name="McCowen C."/>
            <person name="Montmayeur A."/>
            <person name="Murphy C."/>
            <person name="Neiman D."/>
            <person name="Pearson M."/>
            <person name="Priest M."/>
            <person name="Roberts A."/>
            <person name="Saif S."/>
            <person name="Shea T."/>
            <person name="Sisk P."/>
            <person name="Sykes S."/>
            <person name="Wortman J."/>
            <person name="Nusbaum C."/>
            <person name="Birren B."/>
        </authorList>
    </citation>
    <scope>NUCLEOTIDE SEQUENCE [LARGE SCALE GENOMIC DNA]</scope>
    <source>
        <strain evidence="1 2">VS20</strain>
    </source>
</reference>
<evidence type="ECO:0000313" key="1">
    <source>
        <dbReference type="EMBL" id="EQC35682.1"/>
    </source>
</evidence>
<dbReference type="AlphaFoldDB" id="T0RZ98"/>
<dbReference type="GeneID" id="19947690"/>
<organism evidence="1 2">
    <name type="scientific">Saprolegnia diclina (strain VS20)</name>
    <dbReference type="NCBI Taxonomy" id="1156394"/>
    <lineage>
        <taxon>Eukaryota</taxon>
        <taxon>Sar</taxon>
        <taxon>Stramenopiles</taxon>
        <taxon>Oomycota</taxon>
        <taxon>Saprolegniomycetes</taxon>
        <taxon>Saprolegniales</taxon>
        <taxon>Saprolegniaceae</taxon>
        <taxon>Saprolegnia</taxon>
    </lineage>
</organism>
<dbReference type="EMBL" id="JH767150">
    <property type="protein sequence ID" value="EQC35682.1"/>
    <property type="molecule type" value="Genomic_DNA"/>
</dbReference>